<reference evidence="2 3" key="1">
    <citation type="journal article" date="2021" name="Elife">
        <title>Chloroplast acquisition without the gene transfer in kleptoplastic sea slugs, Plakobranchus ocellatus.</title>
        <authorList>
            <person name="Maeda T."/>
            <person name="Takahashi S."/>
            <person name="Yoshida T."/>
            <person name="Shimamura S."/>
            <person name="Takaki Y."/>
            <person name="Nagai Y."/>
            <person name="Toyoda A."/>
            <person name="Suzuki Y."/>
            <person name="Arimoto A."/>
            <person name="Ishii H."/>
            <person name="Satoh N."/>
            <person name="Nishiyama T."/>
            <person name="Hasebe M."/>
            <person name="Maruyama T."/>
            <person name="Minagawa J."/>
            <person name="Obokata J."/>
            <person name="Shigenobu S."/>
        </authorList>
    </citation>
    <scope>NUCLEOTIDE SEQUENCE [LARGE SCALE GENOMIC DNA]</scope>
</reference>
<dbReference type="Proteomes" id="UP000735302">
    <property type="component" value="Unassembled WGS sequence"/>
</dbReference>
<feature type="compositionally biased region" description="Basic and acidic residues" evidence="1">
    <location>
        <begin position="1"/>
        <end position="10"/>
    </location>
</feature>
<evidence type="ECO:0000313" key="3">
    <source>
        <dbReference type="Proteomes" id="UP000735302"/>
    </source>
</evidence>
<evidence type="ECO:0000256" key="1">
    <source>
        <dbReference type="SAM" id="MobiDB-lite"/>
    </source>
</evidence>
<organism evidence="2 3">
    <name type="scientific">Plakobranchus ocellatus</name>
    <dbReference type="NCBI Taxonomy" id="259542"/>
    <lineage>
        <taxon>Eukaryota</taxon>
        <taxon>Metazoa</taxon>
        <taxon>Spiralia</taxon>
        <taxon>Lophotrochozoa</taxon>
        <taxon>Mollusca</taxon>
        <taxon>Gastropoda</taxon>
        <taxon>Heterobranchia</taxon>
        <taxon>Euthyneura</taxon>
        <taxon>Panpulmonata</taxon>
        <taxon>Sacoglossa</taxon>
        <taxon>Placobranchoidea</taxon>
        <taxon>Plakobranchidae</taxon>
        <taxon>Plakobranchus</taxon>
    </lineage>
</organism>
<feature type="region of interest" description="Disordered" evidence="1">
    <location>
        <begin position="1"/>
        <end position="20"/>
    </location>
</feature>
<keyword evidence="3" id="KW-1185">Reference proteome</keyword>
<name>A0AAV3ZCE7_9GAST</name>
<sequence length="112" mass="12809">MRGEKRGRVQEEEEDEREEEIKNRVNWRPAGLTAFTSKLPQLALAGRRQFVIEQSTTSVISQNVILGTFTKELEDLEFARPLFPIQQDGQQKICSTSKFPADVRVNSLAFVQ</sequence>
<comment type="caution">
    <text evidence="2">The sequence shown here is derived from an EMBL/GenBank/DDBJ whole genome shotgun (WGS) entry which is preliminary data.</text>
</comment>
<gene>
    <name evidence="2" type="ORF">PoB_002009100</name>
</gene>
<accession>A0AAV3ZCE7</accession>
<dbReference type="EMBL" id="BLXT01002362">
    <property type="protein sequence ID" value="GFN93585.1"/>
    <property type="molecule type" value="Genomic_DNA"/>
</dbReference>
<evidence type="ECO:0000313" key="2">
    <source>
        <dbReference type="EMBL" id="GFN93585.1"/>
    </source>
</evidence>
<proteinExistence type="predicted"/>
<dbReference type="AlphaFoldDB" id="A0AAV3ZCE7"/>
<protein>
    <submittedName>
        <fullName evidence="2">Uncharacterized protein</fullName>
    </submittedName>
</protein>